<dbReference type="UniPathway" id="UPA00074">
    <property type="reaction ID" value="UER00125"/>
</dbReference>
<dbReference type="GO" id="GO:0046872">
    <property type="term" value="F:metal ion binding"/>
    <property type="evidence" value="ECO:0007669"/>
    <property type="project" value="UniProtKB-KW"/>
</dbReference>
<organism evidence="17 18">
    <name type="scientific">Candidatus Kaiserbacteria bacterium RIFCSPLOWO2_01_FULL_54_24</name>
    <dbReference type="NCBI Taxonomy" id="1798515"/>
    <lineage>
        <taxon>Bacteria</taxon>
        <taxon>Candidatus Kaiseribacteriota</taxon>
    </lineage>
</organism>
<evidence type="ECO:0000256" key="8">
    <source>
        <dbReference type="ARBA" id="ARBA00022755"/>
    </source>
</evidence>
<dbReference type="SUPFAM" id="SSF52440">
    <property type="entry name" value="PreATP-grasp domain"/>
    <property type="match status" value="1"/>
</dbReference>
<dbReference type="Gene3D" id="3.40.50.20">
    <property type="match status" value="1"/>
</dbReference>
<evidence type="ECO:0000313" key="17">
    <source>
        <dbReference type="EMBL" id="OGG77786.1"/>
    </source>
</evidence>
<dbReference type="InterPro" id="IPR037123">
    <property type="entry name" value="PRibGlycinamide_synth_C_sf"/>
</dbReference>
<proteinExistence type="inferred from homology"/>
<evidence type="ECO:0000256" key="3">
    <source>
        <dbReference type="ARBA" id="ARBA00005174"/>
    </source>
</evidence>
<dbReference type="PANTHER" id="PTHR43472">
    <property type="entry name" value="PHOSPHORIBOSYLAMINE--GLYCINE LIGASE"/>
    <property type="match status" value="1"/>
</dbReference>
<dbReference type="InterPro" id="IPR016185">
    <property type="entry name" value="PreATP-grasp_dom_sf"/>
</dbReference>
<dbReference type="AlphaFoldDB" id="A0A1F6EVY1"/>
<dbReference type="PANTHER" id="PTHR43472:SF1">
    <property type="entry name" value="PHOSPHORIBOSYLAMINE--GLYCINE LIGASE, CHLOROPLASTIC"/>
    <property type="match status" value="1"/>
</dbReference>
<dbReference type="PROSITE" id="PS00184">
    <property type="entry name" value="GARS"/>
    <property type="match status" value="1"/>
</dbReference>
<gene>
    <name evidence="14" type="primary">purD</name>
    <name evidence="17" type="ORF">A3B35_03295</name>
</gene>
<comment type="catalytic activity">
    <reaction evidence="14">
        <text>5-phospho-beta-D-ribosylamine + glycine + ATP = N(1)-(5-phospho-beta-D-ribosyl)glycinamide + ADP + phosphate + H(+)</text>
        <dbReference type="Rhea" id="RHEA:17453"/>
        <dbReference type="ChEBI" id="CHEBI:15378"/>
        <dbReference type="ChEBI" id="CHEBI:30616"/>
        <dbReference type="ChEBI" id="CHEBI:43474"/>
        <dbReference type="ChEBI" id="CHEBI:57305"/>
        <dbReference type="ChEBI" id="CHEBI:58681"/>
        <dbReference type="ChEBI" id="CHEBI:143788"/>
        <dbReference type="ChEBI" id="CHEBI:456216"/>
        <dbReference type="EC" id="6.3.4.13"/>
    </reaction>
</comment>
<evidence type="ECO:0000256" key="15">
    <source>
        <dbReference type="PROSITE-ProRule" id="PRU00409"/>
    </source>
</evidence>
<evidence type="ECO:0000259" key="16">
    <source>
        <dbReference type="PROSITE" id="PS50975"/>
    </source>
</evidence>
<name>A0A1F6EVY1_9BACT</name>
<dbReference type="Pfam" id="PF02844">
    <property type="entry name" value="GARS_N"/>
    <property type="match status" value="1"/>
</dbReference>
<dbReference type="InterPro" id="IPR013815">
    <property type="entry name" value="ATP_grasp_subdomain_1"/>
</dbReference>
<dbReference type="InterPro" id="IPR020562">
    <property type="entry name" value="PRibGlycinamide_synth_N"/>
</dbReference>
<dbReference type="InterPro" id="IPR020559">
    <property type="entry name" value="PRibGlycinamide_synth_CS"/>
</dbReference>
<dbReference type="Pfam" id="PF01071">
    <property type="entry name" value="GARS_A"/>
    <property type="match status" value="1"/>
</dbReference>
<dbReference type="EMBL" id="MFMC01000007">
    <property type="protein sequence ID" value="OGG77786.1"/>
    <property type="molecule type" value="Genomic_DNA"/>
</dbReference>
<reference evidence="17 18" key="1">
    <citation type="journal article" date="2016" name="Nat. Commun.">
        <title>Thousands of microbial genomes shed light on interconnected biogeochemical processes in an aquifer system.</title>
        <authorList>
            <person name="Anantharaman K."/>
            <person name="Brown C.T."/>
            <person name="Hug L.A."/>
            <person name="Sharon I."/>
            <person name="Castelle C.J."/>
            <person name="Probst A.J."/>
            <person name="Thomas B.C."/>
            <person name="Singh A."/>
            <person name="Wilkins M.J."/>
            <person name="Karaoz U."/>
            <person name="Brodie E.L."/>
            <person name="Williams K.H."/>
            <person name="Hubbard S.S."/>
            <person name="Banfield J.F."/>
        </authorList>
    </citation>
    <scope>NUCLEOTIDE SEQUENCE [LARGE SCALE GENOMIC DNA]</scope>
</reference>
<dbReference type="SMART" id="SM01210">
    <property type="entry name" value="GARS_C"/>
    <property type="match status" value="1"/>
</dbReference>
<keyword evidence="8 14" id="KW-0658">Purine biosynthesis</keyword>
<dbReference type="GO" id="GO:0009113">
    <property type="term" value="P:purine nucleobase biosynthetic process"/>
    <property type="evidence" value="ECO:0007669"/>
    <property type="project" value="InterPro"/>
</dbReference>
<evidence type="ECO:0000256" key="5">
    <source>
        <dbReference type="ARBA" id="ARBA00022598"/>
    </source>
</evidence>
<evidence type="ECO:0000256" key="2">
    <source>
        <dbReference type="ARBA" id="ARBA00001946"/>
    </source>
</evidence>
<dbReference type="Gene3D" id="3.30.470.20">
    <property type="entry name" value="ATP-grasp fold, B domain"/>
    <property type="match status" value="1"/>
</dbReference>
<dbReference type="Proteomes" id="UP000177215">
    <property type="component" value="Unassembled WGS sequence"/>
</dbReference>
<dbReference type="SUPFAM" id="SSF56059">
    <property type="entry name" value="Glutathione synthetase ATP-binding domain-like"/>
    <property type="match status" value="1"/>
</dbReference>
<dbReference type="Gene3D" id="3.30.1490.20">
    <property type="entry name" value="ATP-grasp fold, A domain"/>
    <property type="match status" value="1"/>
</dbReference>
<dbReference type="PROSITE" id="PS50975">
    <property type="entry name" value="ATP_GRASP"/>
    <property type="match status" value="1"/>
</dbReference>
<keyword evidence="9 15" id="KW-0067">ATP-binding</keyword>
<dbReference type="EC" id="6.3.4.13" evidence="4 14"/>
<keyword evidence="7 15" id="KW-0547">Nucleotide-binding</keyword>
<comment type="pathway">
    <text evidence="3 14">Purine metabolism; IMP biosynthesis via de novo pathway; N(1)-(5-phospho-D-ribosyl)glycinamide from 5-phospho-alpha-D-ribose 1-diphosphate: step 2/2.</text>
</comment>
<evidence type="ECO:0000256" key="14">
    <source>
        <dbReference type="HAMAP-Rule" id="MF_00138"/>
    </source>
</evidence>
<dbReference type="InterPro" id="IPR011761">
    <property type="entry name" value="ATP-grasp"/>
</dbReference>
<keyword evidence="5 14" id="KW-0436">Ligase</keyword>
<keyword evidence="6" id="KW-0479">Metal-binding</keyword>
<dbReference type="NCBIfam" id="TIGR00877">
    <property type="entry name" value="purD"/>
    <property type="match status" value="1"/>
</dbReference>
<comment type="caution">
    <text evidence="17">The sequence shown here is derived from an EMBL/GenBank/DDBJ whole genome shotgun (WGS) entry which is preliminary data.</text>
</comment>
<keyword evidence="10" id="KW-0464">Manganese</keyword>
<dbReference type="FunFam" id="3.90.600.10:FF:000001">
    <property type="entry name" value="Trifunctional purine biosynthetic protein adenosine-3"/>
    <property type="match status" value="1"/>
</dbReference>
<dbReference type="InterPro" id="IPR000115">
    <property type="entry name" value="PRibGlycinamide_synth"/>
</dbReference>
<dbReference type="Gene3D" id="3.90.600.10">
    <property type="entry name" value="Phosphoribosylglycinamide synthetase, C-terminal domain"/>
    <property type="match status" value="1"/>
</dbReference>
<comment type="cofactor">
    <cofactor evidence="1">
        <name>Mn(2+)</name>
        <dbReference type="ChEBI" id="CHEBI:29035"/>
    </cofactor>
</comment>
<evidence type="ECO:0000256" key="7">
    <source>
        <dbReference type="ARBA" id="ARBA00022741"/>
    </source>
</evidence>
<accession>A0A1F6EVY1</accession>
<evidence type="ECO:0000256" key="13">
    <source>
        <dbReference type="ARBA" id="ARBA00042864"/>
    </source>
</evidence>
<evidence type="ECO:0000256" key="12">
    <source>
        <dbReference type="ARBA" id="ARBA00042242"/>
    </source>
</evidence>
<dbReference type="InterPro" id="IPR020560">
    <property type="entry name" value="PRibGlycinamide_synth_C-dom"/>
</dbReference>
<dbReference type="HAMAP" id="MF_00138">
    <property type="entry name" value="GARS"/>
    <property type="match status" value="1"/>
</dbReference>
<dbReference type="SUPFAM" id="SSF51246">
    <property type="entry name" value="Rudiment single hybrid motif"/>
    <property type="match status" value="1"/>
</dbReference>
<comment type="similarity">
    <text evidence="11 14">Belongs to the GARS family.</text>
</comment>
<evidence type="ECO:0000256" key="4">
    <source>
        <dbReference type="ARBA" id="ARBA00013255"/>
    </source>
</evidence>
<evidence type="ECO:0000256" key="10">
    <source>
        <dbReference type="ARBA" id="ARBA00023211"/>
    </source>
</evidence>
<dbReference type="InterPro" id="IPR011054">
    <property type="entry name" value="Rudment_hybrid_motif"/>
</dbReference>
<evidence type="ECO:0000256" key="9">
    <source>
        <dbReference type="ARBA" id="ARBA00022840"/>
    </source>
</evidence>
<evidence type="ECO:0000256" key="11">
    <source>
        <dbReference type="ARBA" id="ARBA00038345"/>
    </source>
</evidence>
<dbReference type="SMART" id="SM01209">
    <property type="entry name" value="GARS_A"/>
    <property type="match status" value="1"/>
</dbReference>
<evidence type="ECO:0000256" key="6">
    <source>
        <dbReference type="ARBA" id="ARBA00022723"/>
    </source>
</evidence>
<dbReference type="FunFam" id="3.40.50.20:FF:000006">
    <property type="entry name" value="Phosphoribosylamine--glycine ligase, chloroplastic"/>
    <property type="match status" value="1"/>
</dbReference>
<dbReference type="GO" id="GO:0004637">
    <property type="term" value="F:phosphoribosylamine-glycine ligase activity"/>
    <property type="evidence" value="ECO:0007669"/>
    <property type="project" value="UniProtKB-UniRule"/>
</dbReference>
<evidence type="ECO:0000256" key="1">
    <source>
        <dbReference type="ARBA" id="ARBA00001936"/>
    </source>
</evidence>
<dbReference type="GO" id="GO:0005524">
    <property type="term" value="F:ATP binding"/>
    <property type="evidence" value="ECO:0007669"/>
    <property type="project" value="UniProtKB-UniRule"/>
</dbReference>
<dbReference type="GO" id="GO:0006189">
    <property type="term" value="P:'de novo' IMP biosynthetic process"/>
    <property type="evidence" value="ECO:0007669"/>
    <property type="project" value="UniProtKB-UniRule"/>
</dbReference>
<dbReference type="STRING" id="1798515.A3B35_03295"/>
<sequence>MAVDVLVVGSGGREHALAWKLAQSPRLGKLYIAPGNGGTRLVGENVPIGVMEFEKLAQFAVEKNISLTVVGPDDAFVGGVVDVFQARGLRIWGPTRAAAQIEGSKAFSKQLMRESSIPTADFAVFTNHDEAVRYVREHGVPIVVKASGLALGKGVAICRTFEEAEVALKEIMLDRVFKDSGTQVVIEKYLEGQEVSIHALSDGKTYKMFPASQDHKTIGEGDTGKNTGGMGTIAPVPWLHENMLQDIEQRIVQPTLEALRNRGATFSGVLFPGLKMAPEGPMVLEYNARFGDPECQVYMRLLKTDILDVLEACVDGRLSDQPIEWNSGFAVNIVIASGGYPDAYKKGSPIAGIKEAEKIADVVVFHAGTMIENVSQSLVTAGGRVLGVSAVGATLKEALDRAYEAIEKIHFEGMYFRHDIGAKALI</sequence>
<feature type="domain" description="ATP-grasp" evidence="16">
    <location>
        <begin position="109"/>
        <end position="315"/>
    </location>
</feature>
<protein>
    <recommendedName>
        <fullName evidence="4 14">Phosphoribosylamine--glycine ligase</fullName>
        <ecNumber evidence="4 14">6.3.4.13</ecNumber>
    </recommendedName>
    <alternativeName>
        <fullName evidence="14">GARS</fullName>
    </alternativeName>
    <alternativeName>
        <fullName evidence="12 14">Glycinamide ribonucleotide synthetase</fullName>
    </alternativeName>
    <alternativeName>
        <fullName evidence="13 14">Phosphoribosylglycinamide synthetase</fullName>
    </alternativeName>
</protein>
<dbReference type="InterPro" id="IPR020561">
    <property type="entry name" value="PRibGlycinamid_synth_ATP-grasp"/>
</dbReference>
<dbReference type="Pfam" id="PF02843">
    <property type="entry name" value="GARS_C"/>
    <property type="match status" value="1"/>
</dbReference>
<evidence type="ECO:0000313" key="18">
    <source>
        <dbReference type="Proteomes" id="UP000177215"/>
    </source>
</evidence>
<comment type="cofactor">
    <cofactor evidence="2">
        <name>Mg(2+)</name>
        <dbReference type="ChEBI" id="CHEBI:18420"/>
    </cofactor>
</comment>